<evidence type="ECO:0000256" key="5">
    <source>
        <dbReference type="ARBA" id="ARBA00023136"/>
    </source>
</evidence>
<dbReference type="Proteomes" id="UP000235460">
    <property type="component" value="Unassembled WGS sequence"/>
</dbReference>
<proteinExistence type="predicted"/>
<organism evidence="8 10">
    <name type="scientific">Thermodesulfobacterium geofontis</name>
    <dbReference type="NCBI Taxonomy" id="1295609"/>
    <lineage>
        <taxon>Bacteria</taxon>
        <taxon>Pseudomonadati</taxon>
        <taxon>Thermodesulfobacteriota</taxon>
        <taxon>Thermodesulfobacteria</taxon>
        <taxon>Thermodesulfobacteriales</taxon>
        <taxon>Thermodesulfobacteriaceae</taxon>
        <taxon>Thermodesulfobacterium</taxon>
    </lineage>
</organism>
<accession>A0A2N7Q721</accession>
<dbReference type="PANTHER" id="PTHR40277">
    <property type="entry name" value="BLL5419 PROTEIN"/>
    <property type="match status" value="1"/>
</dbReference>
<keyword evidence="4 6" id="KW-1133">Transmembrane helix</keyword>
<evidence type="ECO:0000313" key="7">
    <source>
        <dbReference type="EMBL" id="PMP65741.1"/>
    </source>
</evidence>
<comment type="subcellular location">
    <subcellularLocation>
        <location evidence="1">Cell membrane</location>
        <topology evidence="1">Multi-pass membrane protein</topology>
    </subcellularLocation>
</comment>
<keyword evidence="5 6" id="KW-0472">Membrane</keyword>
<evidence type="ECO:0000256" key="2">
    <source>
        <dbReference type="ARBA" id="ARBA00022475"/>
    </source>
</evidence>
<reference evidence="9 10" key="1">
    <citation type="submission" date="2018-01" db="EMBL/GenBank/DDBJ databases">
        <title>Metagenomic assembled genomes from two thermal pools in the Uzon Caldera, Kamchatka, Russia.</title>
        <authorList>
            <person name="Wilkins L."/>
            <person name="Ettinger C."/>
        </authorList>
    </citation>
    <scope>NUCLEOTIDE SEQUENCE [LARGE SCALE GENOMIC DNA]</scope>
    <source>
        <strain evidence="8">ARK-04</strain>
        <strain evidence="7">ZAV-08</strain>
    </source>
</reference>
<dbReference type="InterPro" id="IPR022791">
    <property type="entry name" value="L-PG_synthase/AglD"/>
</dbReference>
<evidence type="ECO:0000256" key="3">
    <source>
        <dbReference type="ARBA" id="ARBA00022692"/>
    </source>
</evidence>
<feature type="transmembrane region" description="Helical" evidence="6">
    <location>
        <begin position="269"/>
        <end position="291"/>
    </location>
</feature>
<comment type="caution">
    <text evidence="8">The sequence shown here is derived from an EMBL/GenBank/DDBJ whole genome shotgun (WGS) entry which is preliminary data.</text>
</comment>
<protein>
    <recommendedName>
        <fullName evidence="11">Flippase-like domain-containing protein</fullName>
    </recommendedName>
</protein>
<feature type="transmembrane region" description="Helical" evidence="6">
    <location>
        <begin position="225"/>
        <end position="249"/>
    </location>
</feature>
<evidence type="ECO:0008006" key="11">
    <source>
        <dbReference type="Google" id="ProtNLM"/>
    </source>
</evidence>
<feature type="transmembrane region" description="Helical" evidence="6">
    <location>
        <begin position="154"/>
        <end position="177"/>
    </location>
</feature>
<dbReference type="GO" id="GO:0005886">
    <property type="term" value="C:plasma membrane"/>
    <property type="evidence" value="ECO:0007669"/>
    <property type="project" value="UniProtKB-SubCell"/>
</dbReference>
<feature type="transmembrane region" description="Helical" evidence="6">
    <location>
        <begin position="45"/>
        <end position="63"/>
    </location>
</feature>
<evidence type="ECO:0000313" key="8">
    <source>
        <dbReference type="EMBL" id="PMP93879.1"/>
    </source>
</evidence>
<dbReference type="PANTHER" id="PTHR40277:SF1">
    <property type="entry name" value="BLL5419 PROTEIN"/>
    <property type="match status" value="1"/>
</dbReference>
<keyword evidence="2" id="KW-1003">Cell membrane</keyword>
<dbReference type="AlphaFoldDB" id="A0A2N7Q721"/>
<feature type="transmembrane region" description="Helical" evidence="6">
    <location>
        <begin position="84"/>
        <end position="106"/>
    </location>
</feature>
<keyword evidence="3 6" id="KW-0812">Transmembrane</keyword>
<sequence>MKKFKSYLFLFLRIFITISILYILFKKSDFEKLKNIFKKISFPYYILALLSFNTFQVLVALRWKFICESWGFRTKYFFYLKTYLMGYSLNTVFPGIIGSDILRTFFLTKEGLNWKKASLSVFFDRMFGLLGIFLILLWSLPLFGNFLPYKFYSFLLYLVYGTLLAAILANIIILIILKFYSPEYLQPILFPHNIKPLFLGFIIQTLFVLQFIFLGKALHLNLNFIYFFVIIPVVSFLAALPLSISGLGIREGTLSYFLSLLHCSLEYGISLGLLGYSLILLSSLPGLYFYLKEKSLWKQAS</sequence>
<dbReference type="Pfam" id="PF03706">
    <property type="entry name" value="LPG_synthase_TM"/>
    <property type="match status" value="1"/>
</dbReference>
<feature type="transmembrane region" description="Helical" evidence="6">
    <location>
        <begin position="126"/>
        <end position="147"/>
    </location>
</feature>
<dbReference type="EMBL" id="PNJD01000439">
    <property type="protein sequence ID" value="PMP93879.1"/>
    <property type="molecule type" value="Genomic_DNA"/>
</dbReference>
<dbReference type="Proteomes" id="UP000235619">
    <property type="component" value="Unassembled WGS sequence"/>
</dbReference>
<name>A0A2N7Q721_9BACT</name>
<evidence type="ECO:0000313" key="10">
    <source>
        <dbReference type="Proteomes" id="UP000235619"/>
    </source>
</evidence>
<evidence type="ECO:0000256" key="6">
    <source>
        <dbReference type="SAM" id="Phobius"/>
    </source>
</evidence>
<dbReference type="EMBL" id="PNIK01000091">
    <property type="protein sequence ID" value="PMP65741.1"/>
    <property type="molecule type" value="Genomic_DNA"/>
</dbReference>
<feature type="transmembrane region" description="Helical" evidence="6">
    <location>
        <begin position="197"/>
        <end position="218"/>
    </location>
</feature>
<evidence type="ECO:0000313" key="9">
    <source>
        <dbReference type="Proteomes" id="UP000235460"/>
    </source>
</evidence>
<feature type="transmembrane region" description="Helical" evidence="6">
    <location>
        <begin position="7"/>
        <end position="25"/>
    </location>
</feature>
<gene>
    <name evidence="8" type="ORF">C0169_07225</name>
    <name evidence="7" type="ORF">C0190_06375</name>
</gene>
<evidence type="ECO:0000256" key="4">
    <source>
        <dbReference type="ARBA" id="ARBA00022989"/>
    </source>
</evidence>
<evidence type="ECO:0000256" key="1">
    <source>
        <dbReference type="ARBA" id="ARBA00004651"/>
    </source>
</evidence>